<dbReference type="PANTHER" id="PTHR10472">
    <property type="entry name" value="D-TYROSYL-TRNA TYR DEACYLASE"/>
    <property type="match status" value="1"/>
</dbReference>
<comment type="subcellular location">
    <subcellularLocation>
        <location evidence="4">Cytoplasm</location>
    </subcellularLocation>
</comment>
<keyword evidence="4 5" id="KW-0378">Hydrolase</keyword>
<feature type="short sequence motif" description="Gly-cisPro motif, important for rejection of L-amino acids" evidence="4">
    <location>
        <begin position="137"/>
        <end position="138"/>
    </location>
</feature>
<dbReference type="EMBL" id="JAVBVO010000003">
    <property type="protein sequence ID" value="MDZ5758012.1"/>
    <property type="molecule type" value="Genomic_DNA"/>
</dbReference>
<name>A0AAW9K3Q5_CARML</name>
<protein>
    <recommendedName>
        <fullName evidence="4">D-aminoacyl-tRNA deacylase</fullName>
        <shortName evidence="4">DTD</shortName>
        <ecNumber evidence="4">3.1.1.96</ecNumber>
    </recommendedName>
    <alternativeName>
        <fullName evidence="4">Gly-tRNA(Ala) deacylase</fullName>
        <ecNumber evidence="4">3.1.1.-</ecNumber>
    </alternativeName>
</protein>
<dbReference type="HAMAP" id="MF_00518">
    <property type="entry name" value="Deacylase_Dtd"/>
    <property type="match status" value="1"/>
</dbReference>
<dbReference type="EC" id="3.1.1.-" evidence="4"/>
<keyword evidence="3 4" id="KW-0694">RNA-binding</keyword>
<dbReference type="NCBIfam" id="TIGR00256">
    <property type="entry name" value="D-aminoacyl-tRNA deacylase"/>
    <property type="match status" value="1"/>
</dbReference>
<comment type="subunit">
    <text evidence="4">Homodimer.</text>
</comment>
<dbReference type="GO" id="GO:0019478">
    <property type="term" value="P:D-amino acid catabolic process"/>
    <property type="evidence" value="ECO:0007669"/>
    <property type="project" value="UniProtKB-UniRule"/>
</dbReference>
<dbReference type="GO" id="GO:0000049">
    <property type="term" value="F:tRNA binding"/>
    <property type="evidence" value="ECO:0007669"/>
    <property type="project" value="UniProtKB-UniRule"/>
</dbReference>
<dbReference type="GO" id="GO:0005737">
    <property type="term" value="C:cytoplasm"/>
    <property type="evidence" value="ECO:0007669"/>
    <property type="project" value="UniProtKB-SubCell"/>
</dbReference>
<dbReference type="GO" id="GO:0043908">
    <property type="term" value="F:Ser(Gly)-tRNA(Ala) hydrolase activity"/>
    <property type="evidence" value="ECO:0007669"/>
    <property type="project" value="UniProtKB-UniRule"/>
</dbReference>
<comment type="caution">
    <text evidence="5">The sequence shown here is derived from an EMBL/GenBank/DDBJ whole genome shotgun (WGS) entry which is preliminary data.</text>
</comment>
<dbReference type="RefSeq" id="WP_322808608.1">
    <property type="nucleotide sequence ID" value="NZ_JAVBVO010000003.1"/>
</dbReference>
<comment type="function">
    <text evidence="4">An aminoacyl-tRNA editing enzyme that deacylates mischarged D-aminoacyl-tRNAs. Also deacylates mischarged glycyl-tRNA(Ala), protecting cells against glycine mischarging by AlaRS. Acts via tRNA-based rather than protein-based catalysis; rejects L-amino acids rather than detecting D-amino acids in the active site. By recycling D-aminoacyl-tRNA to D-amino acids and free tRNA molecules, this enzyme counteracts the toxicity associated with the formation of D-aminoacyl-tRNA entities in vivo and helps enforce protein L-homochirality.</text>
</comment>
<comment type="catalytic activity">
    <reaction evidence="4">
        <text>glycyl-tRNA(Ala) + H2O = tRNA(Ala) + glycine + H(+)</text>
        <dbReference type="Rhea" id="RHEA:53744"/>
        <dbReference type="Rhea" id="RHEA-COMP:9657"/>
        <dbReference type="Rhea" id="RHEA-COMP:13640"/>
        <dbReference type="ChEBI" id="CHEBI:15377"/>
        <dbReference type="ChEBI" id="CHEBI:15378"/>
        <dbReference type="ChEBI" id="CHEBI:57305"/>
        <dbReference type="ChEBI" id="CHEBI:78442"/>
        <dbReference type="ChEBI" id="CHEBI:78522"/>
    </reaction>
</comment>
<comment type="domain">
    <text evidence="4">A Gly-cisPro motif from one monomer fits into the active site of the other monomer to allow specific chiral rejection of L-amino acids.</text>
</comment>
<dbReference type="SUPFAM" id="SSF69500">
    <property type="entry name" value="DTD-like"/>
    <property type="match status" value="1"/>
</dbReference>
<comment type="similarity">
    <text evidence="1 4">Belongs to the DTD family.</text>
</comment>
<accession>A0AAW9K3Q5</accession>
<reference evidence="5" key="1">
    <citation type="submission" date="2023-08" db="EMBL/GenBank/DDBJ databases">
        <title>Genomic characterization of piscicolin 126 produced by Carnobacterium maltaromaticum CM22 strain isolated from salmon (Salmo salar).</title>
        <authorList>
            <person name="Gonzalez-Gragera E."/>
            <person name="Garcia-Lopez J.D."/>
            <person name="Teso-Perez C."/>
            <person name="Gimenez-Hernandez I."/>
            <person name="Peralta-Sanchez J.M."/>
            <person name="Valdivia E."/>
            <person name="Montalban-Lopez M."/>
            <person name="Martin-Platero A.M."/>
            <person name="Banos A."/>
            <person name="Martinez-Bueno M."/>
        </authorList>
    </citation>
    <scope>NUCLEOTIDE SEQUENCE</scope>
    <source>
        <strain evidence="5">CM22</strain>
    </source>
</reference>
<proteinExistence type="inferred from homology"/>
<evidence type="ECO:0000256" key="4">
    <source>
        <dbReference type="HAMAP-Rule" id="MF_00518"/>
    </source>
</evidence>
<dbReference type="Gene3D" id="3.50.80.10">
    <property type="entry name" value="D-tyrosyl-tRNA(Tyr) deacylase"/>
    <property type="match status" value="1"/>
</dbReference>
<gene>
    <name evidence="4 5" type="primary">dtd</name>
    <name evidence="5" type="ORF">RAK27_05015</name>
</gene>
<evidence type="ECO:0000256" key="3">
    <source>
        <dbReference type="ARBA" id="ARBA00022884"/>
    </source>
</evidence>
<evidence type="ECO:0000256" key="2">
    <source>
        <dbReference type="ARBA" id="ARBA00022555"/>
    </source>
</evidence>
<keyword evidence="4" id="KW-0963">Cytoplasm</keyword>
<evidence type="ECO:0000313" key="5">
    <source>
        <dbReference type="EMBL" id="MDZ5758012.1"/>
    </source>
</evidence>
<dbReference type="FunFam" id="3.50.80.10:FF:000001">
    <property type="entry name" value="D-aminoacyl-tRNA deacylase"/>
    <property type="match status" value="1"/>
</dbReference>
<comment type="catalytic activity">
    <reaction evidence="4">
        <text>a D-aminoacyl-tRNA + H2O = a tRNA + a D-alpha-amino acid + H(+)</text>
        <dbReference type="Rhea" id="RHEA:13953"/>
        <dbReference type="Rhea" id="RHEA-COMP:10123"/>
        <dbReference type="Rhea" id="RHEA-COMP:10124"/>
        <dbReference type="ChEBI" id="CHEBI:15377"/>
        <dbReference type="ChEBI" id="CHEBI:15378"/>
        <dbReference type="ChEBI" id="CHEBI:59871"/>
        <dbReference type="ChEBI" id="CHEBI:78442"/>
        <dbReference type="ChEBI" id="CHEBI:79333"/>
        <dbReference type="EC" id="3.1.1.96"/>
    </reaction>
</comment>
<dbReference type="CDD" id="cd00563">
    <property type="entry name" value="Dtyr_deacylase"/>
    <property type="match status" value="1"/>
</dbReference>
<dbReference type="InterPro" id="IPR003732">
    <property type="entry name" value="Daa-tRNA_deacyls_DTD"/>
</dbReference>
<organism evidence="5 6">
    <name type="scientific">Carnobacterium maltaromaticum</name>
    <name type="common">Carnobacterium piscicola</name>
    <dbReference type="NCBI Taxonomy" id="2751"/>
    <lineage>
        <taxon>Bacteria</taxon>
        <taxon>Bacillati</taxon>
        <taxon>Bacillota</taxon>
        <taxon>Bacilli</taxon>
        <taxon>Lactobacillales</taxon>
        <taxon>Carnobacteriaceae</taxon>
        <taxon>Carnobacterium</taxon>
    </lineage>
</organism>
<dbReference type="AlphaFoldDB" id="A0AAW9K3Q5"/>
<dbReference type="InterPro" id="IPR023509">
    <property type="entry name" value="DTD-like_sf"/>
</dbReference>
<dbReference type="EC" id="3.1.1.96" evidence="4"/>
<evidence type="ECO:0000256" key="1">
    <source>
        <dbReference type="ARBA" id="ARBA00009673"/>
    </source>
</evidence>
<dbReference type="GO" id="GO:0106026">
    <property type="term" value="F:Gly-tRNA(Ala) deacylase activity"/>
    <property type="evidence" value="ECO:0007669"/>
    <property type="project" value="UniProtKB-UniRule"/>
</dbReference>
<dbReference type="Pfam" id="PF02580">
    <property type="entry name" value="Tyr_Deacylase"/>
    <property type="match status" value="1"/>
</dbReference>
<dbReference type="GO" id="GO:0051500">
    <property type="term" value="F:D-tyrosyl-tRNA(Tyr) deacylase activity"/>
    <property type="evidence" value="ECO:0007669"/>
    <property type="project" value="TreeGrafter"/>
</dbReference>
<evidence type="ECO:0000313" key="6">
    <source>
        <dbReference type="Proteomes" id="UP001290462"/>
    </source>
</evidence>
<dbReference type="PANTHER" id="PTHR10472:SF5">
    <property type="entry name" value="D-AMINOACYL-TRNA DEACYLASE 1"/>
    <property type="match status" value="1"/>
</dbReference>
<sequence length="148" mass="15982">MKVVVQRSLAASVKINEKIVGEIDKGFVLLVGVTETDSEVDVDYLVGKISKMRVFEDDAGKMNLSIEQIVGKILSISQFTLYADTKKGNRPSFIKAAGAEQATALYDSLNNKLRKSGLIVETGEFGADMAVSLVNDGPVTIILDSQNK</sequence>
<keyword evidence="2 4" id="KW-0820">tRNA-binding</keyword>
<dbReference type="Proteomes" id="UP001290462">
    <property type="component" value="Unassembled WGS sequence"/>
</dbReference>